<evidence type="ECO:0000256" key="1">
    <source>
        <dbReference type="PIRSR" id="PIRSR600888-1"/>
    </source>
</evidence>
<dbReference type="GO" id="GO:0005829">
    <property type="term" value="C:cytosol"/>
    <property type="evidence" value="ECO:0007669"/>
    <property type="project" value="TreeGrafter"/>
</dbReference>
<evidence type="ECO:0000313" key="4">
    <source>
        <dbReference type="Proteomes" id="UP000231567"/>
    </source>
</evidence>
<evidence type="ECO:0000256" key="2">
    <source>
        <dbReference type="PIRSR" id="PIRSR600888-3"/>
    </source>
</evidence>
<gene>
    <name evidence="3" type="ORF">COX39_02955</name>
</gene>
<dbReference type="Proteomes" id="UP000231567">
    <property type="component" value="Unassembled WGS sequence"/>
</dbReference>
<keyword evidence="3" id="KW-0946">Virion</keyword>
<evidence type="ECO:0000313" key="3">
    <source>
        <dbReference type="EMBL" id="PIP21468.1"/>
    </source>
</evidence>
<sequence length="166" mass="19050">MNYPVPRDGVSLRASSFGGFHPRPKRRGILAAKIKPGFLVEVLRQDDKLLQKFGQTTFTVAYQGTIKGFHFHHKQDDLWFVATGKAKIVLYDLRKNSLTFKKTQVILAGENNYKLVLIPKGIAHGYQVLSKEPVLLFYHTTEPYNAESPDEERLPYNSPEIGYKWR</sequence>
<dbReference type="SUPFAM" id="SSF51182">
    <property type="entry name" value="RmlC-like cupins"/>
    <property type="match status" value="1"/>
</dbReference>
<dbReference type="PANTHER" id="PTHR21047">
    <property type="entry name" value="DTDP-6-DEOXY-D-GLUCOSE-3,5 EPIMERASE"/>
    <property type="match status" value="1"/>
</dbReference>
<feature type="active site" description="Proton acceptor" evidence="1">
    <location>
        <position position="70"/>
    </location>
</feature>
<reference evidence="3 4" key="1">
    <citation type="submission" date="2017-09" db="EMBL/GenBank/DDBJ databases">
        <title>Depth-based differentiation of microbial function through sediment-hosted aquifers and enrichment of novel symbionts in the deep terrestrial subsurface.</title>
        <authorList>
            <person name="Probst A.J."/>
            <person name="Ladd B."/>
            <person name="Jarett J.K."/>
            <person name="Geller-Mcgrath D.E."/>
            <person name="Sieber C.M."/>
            <person name="Emerson J.B."/>
            <person name="Anantharaman K."/>
            <person name="Thomas B.C."/>
            <person name="Malmstrom R."/>
            <person name="Stieglmeier M."/>
            <person name="Klingl A."/>
            <person name="Woyke T."/>
            <person name="Ryan C.M."/>
            <person name="Banfield J.F."/>
        </authorList>
    </citation>
    <scope>NUCLEOTIDE SEQUENCE [LARGE SCALE GENOMIC DNA]</scope>
    <source>
        <strain evidence="3">CG23_combo_of_CG06-09_8_20_14_all_40_13</strain>
    </source>
</reference>
<dbReference type="Gene3D" id="2.60.120.10">
    <property type="entry name" value="Jelly Rolls"/>
    <property type="match status" value="1"/>
</dbReference>
<dbReference type="InterPro" id="IPR011051">
    <property type="entry name" value="RmlC_Cupin_sf"/>
</dbReference>
<comment type="caution">
    <text evidence="3">The sequence shown here is derived from an EMBL/GenBank/DDBJ whole genome shotgun (WGS) entry which is preliminary data.</text>
</comment>
<dbReference type="EMBL" id="PCRM01000039">
    <property type="protein sequence ID" value="PIP21468.1"/>
    <property type="molecule type" value="Genomic_DNA"/>
</dbReference>
<dbReference type="GO" id="GO:0008830">
    <property type="term" value="F:dTDP-4-dehydrorhamnose 3,5-epimerase activity"/>
    <property type="evidence" value="ECO:0007669"/>
    <property type="project" value="InterPro"/>
</dbReference>
<dbReference type="Pfam" id="PF00908">
    <property type="entry name" value="dTDP_sugar_isom"/>
    <property type="match status" value="1"/>
</dbReference>
<dbReference type="GO" id="GO:0019305">
    <property type="term" value="P:dTDP-rhamnose biosynthetic process"/>
    <property type="evidence" value="ECO:0007669"/>
    <property type="project" value="TreeGrafter"/>
</dbReference>
<dbReference type="AlphaFoldDB" id="A0A2G9YQF7"/>
<protein>
    <submittedName>
        <fullName evidence="3">Spore coat protein</fullName>
    </submittedName>
</protein>
<proteinExistence type="predicted"/>
<name>A0A2G9YQF7_9BACT</name>
<organism evidence="3 4">
    <name type="scientific">Candidatus Nealsonbacteria bacterium CG23_combo_of_CG06-09_8_20_14_all_40_13</name>
    <dbReference type="NCBI Taxonomy" id="1974724"/>
    <lineage>
        <taxon>Bacteria</taxon>
        <taxon>Candidatus Nealsoniibacteriota</taxon>
    </lineage>
</organism>
<feature type="site" description="Participates in a stacking interaction with the thymidine ring of dTDP-4-oxo-6-deoxyglucose" evidence="2">
    <location>
        <position position="144"/>
    </location>
</feature>
<keyword evidence="3" id="KW-0167">Capsid protein</keyword>
<feature type="active site" description="Proton donor" evidence="1">
    <location>
        <position position="138"/>
    </location>
</feature>
<dbReference type="GO" id="GO:0000271">
    <property type="term" value="P:polysaccharide biosynthetic process"/>
    <property type="evidence" value="ECO:0007669"/>
    <property type="project" value="TreeGrafter"/>
</dbReference>
<dbReference type="InterPro" id="IPR000888">
    <property type="entry name" value="RmlC-like"/>
</dbReference>
<dbReference type="InterPro" id="IPR014710">
    <property type="entry name" value="RmlC-like_jellyroll"/>
</dbReference>
<accession>A0A2G9YQF7</accession>
<dbReference type="PANTHER" id="PTHR21047:SF2">
    <property type="entry name" value="THYMIDINE DIPHOSPHO-4-KETO-RHAMNOSE 3,5-EPIMERASE"/>
    <property type="match status" value="1"/>
</dbReference>